<evidence type="ECO:0000313" key="2">
    <source>
        <dbReference type="Proteomes" id="UP000625568"/>
    </source>
</evidence>
<dbReference type="AlphaFoldDB" id="A0A892I0J8"/>
<organism evidence="1 2">
    <name type="scientific">Burkholderia dolosa</name>
    <dbReference type="NCBI Taxonomy" id="152500"/>
    <lineage>
        <taxon>Bacteria</taxon>
        <taxon>Pseudomonadati</taxon>
        <taxon>Pseudomonadota</taxon>
        <taxon>Betaproteobacteria</taxon>
        <taxon>Burkholderiales</taxon>
        <taxon>Burkholderiaceae</taxon>
        <taxon>Burkholderia</taxon>
        <taxon>Burkholderia cepacia complex</taxon>
    </lineage>
</organism>
<reference evidence="1 2" key="1">
    <citation type="submission" date="2021-02" db="EMBL/GenBank/DDBJ databases">
        <title>FDA dAtabase for Regulatory Grade micrObial Sequences (FDA-ARGOS): Supporting development and validation of Infectious Disease Dx tests.</title>
        <authorList>
            <person name="Minogue T."/>
            <person name="Wolcott M."/>
            <person name="Wasieloski L."/>
            <person name="Aguilar W."/>
            <person name="Moore D."/>
            <person name="Jaissle J."/>
            <person name="Tallon L."/>
            <person name="Sadzewicz L."/>
            <person name="Zhao X."/>
            <person name="Boylan J."/>
            <person name="Ott S."/>
            <person name="Bowen H."/>
            <person name="Vavikolanu K."/>
            <person name="Mehta A."/>
            <person name="Aluvathingal J."/>
            <person name="Nadendla S."/>
            <person name="Yan Y."/>
            <person name="Sichtig H."/>
        </authorList>
    </citation>
    <scope>NUCLEOTIDE SEQUENCE [LARGE SCALE GENOMIC DNA]</scope>
    <source>
        <strain evidence="1 2">FDAARGOS_1272</strain>
    </source>
</reference>
<dbReference type="RefSeq" id="WP_123806808.1">
    <property type="nucleotide sequence ID" value="NZ_CABVPR010000039.1"/>
</dbReference>
<gene>
    <name evidence="1" type="ORF">I6K02_06255</name>
</gene>
<sequence length="285" mass="32588">MANIGPNSGQKLRWPLKSFTEMLIREARWVSGMTYEQLDEALSPPGSIWCGQTYRYAKKDRAPLASAIQSLEQRVADLTKRKARRIAVFEGSNRKFVGYPEEFHELGRKRLSEQFLRARFLFLAYEDGWPTFFDLVDVNRTRPDGGIALATWCWQWGLLWEKGWPGLERSAFGFSAGEPLQSVILALVHKAEAEMPSLDTSRQSWLTSALEWQLHRTSQLQVVPTRAQPIERGWVDGDRTADDFLAGRSASNVIDLPASRAASRRIDQPVFMEVRKGVYRWGRLV</sequence>
<dbReference type="Proteomes" id="UP000625568">
    <property type="component" value="Chromosome 1"/>
</dbReference>
<dbReference type="EMBL" id="CP069482">
    <property type="protein sequence ID" value="QRO78503.1"/>
    <property type="molecule type" value="Genomic_DNA"/>
</dbReference>
<evidence type="ECO:0000313" key="1">
    <source>
        <dbReference type="EMBL" id="QRO78503.1"/>
    </source>
</evidence>
<proteinExistence type="predicted"/>
<dbReference type="GeneID" id="93126214"/>
<keyword evidence="2" id="KW-1185">Reference proteome</keyword>
<protein>
    <submittedName>
        <fullName evidence="1">Uncharacterized protein</fullName>
    </submittedName>
</protein>
<accession>A0A892I0J8</accession>
<name>A0A892I0J8_9BURK</name>